<dbReference type="EC" id="5.1.3.9" evidence="5"/>
<protein>
    <recommendedName>
        <fullName evidence="5">N-acylglucosamine-6-phosphate 2-epimerase</fullName>
        <ecNumber evidence="5">5.1.3.9</ecNumber>
    </recommendedName>
</protein>
<dbReference type="Pfam" id="PF04131">
    <property type="entry name" value="NanE"/>
    <property type="match status" value="1"/>
</dbReference>
<reference evidence="8 9" key="1">
    <citation type="submission" date="2020-02" db="EMBL/GenBank/DDBJ databases">
        <title>Sequencing the genomes of 1000 actinobacteria strains.</title>
        <authorList>
            <person name="Klenk H.-P."/>
        </authorList>
    </citation>
    <scope>NUCLEOTIDE SEQUENCE [LARGE SCALE GENOMIC DNA]</scope>
    <source>
        <strain evidence="8 9">DSM 27960</strain>
    </source>
</reference>
<evidence type="ECO:0000256" key="2">
    <source>
        <dbReference type="ARBA" id="ARBA00002147"/>
    </source>
</evidence>
<dbReference type="EMBL" id="JAAMOX010000001">
    <property type="protein sequence ID" value="NIH54038.1"/>
    <property type="molecule type" value="Genomic_DNA"/>
</dbReference>
<proteinExistence type="inferred from homology"/>
<dbReference type="UniPathway" id="UPA00629">
    <property type="reaction ID" value="UER00682"/>
</dbReference>
<organism evidence="8 9">
    <name type="scientific">Lysinibacter cavernae</name>
    <dbReference type="NCBI Taxonomy" id="1640652"/>
    <lineage>
        <taxon>Bacteria</taxon>
        <taxon>Bacillati</taxon>
        <taxon>Actinomycetota</taxon>
        <taxon>Actinomycetes</taxon>
        <taxon>Micrococcales</taxon>
        <taxon>Microbacteriaceae</taxon>
        <taxon>Lysinibacter</taxon>
    </lineage>
</organism>
<evidence type="ECO:0000256" key="1">
    <source>
        <dbReference type="ARBA" id="ARBA00000056"/>
    </source>
</evidence>
<dbReference type="InterPro" id="IPR013785">
    <property type="entry name" value="Aldolase_TIM"/>
</dbReference>
<dbReference type="Proteomes" id="UP000541033">
    <property type="component" value="Unassembled WGS sequence"/>
</dbReference>
<comment type="catalytic activity">
    <reaction evidence="1">
        <text>an N-acyl-D-glucosamine 6-phosphate = an N-acyl-D-mannosamine 6-phosphate</text>
        <dbReference type="Rhea" id="RHEA:23932"/>
        <dbReference type="ChEBI" id="CHEBI:57599"/>
        <dbReference type="ChEBI" id="CHEBI:57666"/>
        <dbReference type="EC" id="5.1.3.9"/>
    </reaction>
</comment>
<dbReference type="Gene3D" id="3.20.20.70">
    <property type="entry name" value="Aldolase class I"/>
    <property type="match status" value="1"/>
</dbReference>
<dbReference type="AlphaFoldDB" id="A0A7X5TU60"/>
<dbReference type="NCBIfam" id="NF002231">
    <property type="entry name" value="PRK01130.1"/>
    <property type="match status" value="1"/>
</dbReference>
<dbReference type="RefSeq" id="WP_167150126.1">
    <property type="nucleotide sequence ID" value="NZ_JAAMOX010000001.1"/>
</dbReference>
<comment type="pathway">
    <text evidence="3">Amino-sugar metabolism; N-acetylneuraminate degradation; D-fructose 6-phosphate from N-acetylneuraminate: step 3/5.</text>
</comment>
<keyword evidence="6" id="KW-0413">Isomerase</keyword>
<name>A0A7X5TU60_9MICO</name>
<accession>A0A7X5TU60</accession>
<dbReference type="InterPro" id="IPR011060">
    <property type="entry name" value="RibuloseP-bd_barrel"/>
</dbReference>
<keyword evidence="9" id="KW-1185">Reference proteome</keyword>
<keyword evidence="7" id="KW-0119">Carbohydrate metabolism</keyword>
<dbReference type="GO" id="GO:0047465">
    <property type="term" value="F:N-acylglucosamine-6-phosphate 2-epimerase activity"/>
    <property type="evidence" value="ECO:0007669"/>
    <property type="project" value="UniProtKB-EC"/>
</dbReference>
<dbReference type="PANTHER" id="PTHR36204">
    <property type="entry name" value="N-ACETYLMANNOSAMINE-6-PHOSPHATE 2-EPIMERASE-RELATED"/>
    <property type="match status" value="1"/>
</dbReference>
<evidence type="ECO:0000256" key="4">
    <source>
        <dbReference type="ARBA" id="ARBA00007439"/>
    </source>
</evidence>
<dbReference type="SUPFAM" id="SSF51366">
    <property type="entry name" value="Ribulose-phoshate binding barrel"/>
    <property type="match status" value="1"/>
</dbReference>
<dbReference type="InterPro" id="IPR007260">
    <property type="entry name" value="NanE"/>
</dbReference>
<evidence type="ECO:0000256" key="3">
    <source>
        <dbReference type="ARBA" id="ARBA00005081"/>
    </source>
</evidence>
<evidence type="ECO:0000313" key="9">
    <source>
        <dbReference type="Proteomes" id="UP000541033"/>
    </source>
</evidence>
<dbReference type="PANTHER" id="PTHR36204:SF1">
    <property type="entry name" value="N-ACETYLMANNOSAMINE-6-PHOSPHATE 2-EPIMERASE-RELATED"/>
    <property type="match status" value="1"/>
</dbReference>
<comment type="function">
    <text evidence="2">Converts N-acetylmannosamine-6-phosphate (ManNAc-6-P) to N-acetylglucosamine-6-phosphate (GlcNAc-6-P).</text>
</comment>
<dbReference type="GO" id="GO:0019262">
    <property type="term" value="P:N-acetylneuraminate catabolic process"/>
    <property type="evidence" value="ECO:0007669"/>
    <property type="project" value="UniProtKB-UniPathway"/>
</dbReference>
<comment type="similarity">
    <text evidence="4">Belongs to the NanE family.</text>
</comment>
<gene>
    <name evidence="8" type="ORF">FHX76_001906</name>
</gene>
<evidence type="ECO:0000256" key="7">
    <source>
        <dbReference type="ARBA" id="ARBA00023277"/>
    </source>
</evidence>
<dbReference type="GO" id="GO:0006053">
    <property type="term" value="P:N-acetylmannosamine catabolic process"/>
    <property type="evidence" value="ECO:0007669"/>
    <property type="project" value="TreeGrafter"/>
</dbReference>
<evidence type="ECO:0000313" key="8">
    <source>
        <dbReference type="EMBL" id="NIH54038.1"/>
    </source>
</evidence>
<comment type="caution">
    <text evidence="8">The sequence shown here is derived from an EMBL/GenBank/DDBJ whole genome shotgun (WGS) entry which is preliminary data.</text>
</comment>
<evidence type="ECO:0000256" key="5">
    <source>
        <dbReference type="ARBA" id="ARBA00013180"/>
    </source>
</evidence>
<sequence>MSLANSYVESLRGGLVVSCQARADNPLHGPVFMAAMAKAAELGGAVGIRAQGFDDIAAIVDATALPIIGIRKDFAAGDVYITPSLADATIVRDAGAQIIALDATDRPRPGGITAPELIRSIREELALPVMADVDTVSAGLAAAEAGAELIATTLSGYTGGSVPPEADYDLIAALVAEGLTVVAEGRIRDARDVERAFGAGAFSVVVGTAVTNPWRITERLVSGLPPR</sequence>
<evidence type="ECO:0000256" key="6">
    <source>
        <dbReference type="ARBA" id="ARBA00023235"/>
    </source>
</evidence>
<dbReference type="GO" id="GO:0005829">
    <property type="term" value="C:cytosol"/>
    <property type="evidence" value="ECO:0007669"/>
    <property type="project" value="TreeGrafter"/>
</dbReference>